<dbReference type="Proteomes" id="UP000177515">
    <property type="component" value="Plasmid unnamed1"/>
</dbReference>
<accession>A0ABM6FGX8</accession>
<organism evidence="1 2">
    <name type="scientific">Cupriavidus malaysiensis</name>
    <dbReference type="NCBI Taxonomy" id="367825"/>
    <lineage>
        <taxon>Bacteria</taxon>
        <taxon>Pseudomonadati</taxon>
        <taxon>Pseudomonadota</taxon>
        <taxon>Betaproteobacteria</taxon>
        <taxon>Burkholderiales</taxon>
        <taxon>Burkholderiaceae</taxon>
        <taxon>Cupriavidus</taxon>
    </lineage>
</organism>
<evidence type="ECO:0008006" key="3">
    <source>
        <dbReference type="Google" id="ProtNLM"/>
    </source>
</evidence>
<protein>
    <recommendedName>
        <fullName evidence="3">DUF4304 domain-containing protein</fullName>
    </recommendedName>
</protein>
<evidence type="ECO:0000313" key="1">
    <source>
        <dbReference type="EMBL" id="AOZ11139.1"/>
    </source>
</evidence>
<dbReference type="InterPro" id="IPR025412">
    <property type="entry name" value="DUF4304"/>
</dbReference>
<name>A0ABM6FGX8_9BURK</name>
<geneLocation type="plasmid" evidence="1 2">
    <name>unnamed1</name>
</geneLocation>
<dbReference type="EMBL" id="CP017756">
    <property type="protein sequence ID" value="AOZ11139.1"/>
    <property type="molecule type" value="Genomic_DNA"/>
</dbReference>
<sequence>MKEVLKKIAPSLRTLGFQGSGQNFRKQEGDFVFLINFQGSRWGDKFYVNLGAQAVFIPAEGNADLSKLKEYECMLRRRVGDDWPWQMSDEQFVQLEAKIRSVQAEFFGNAQTLRGALAIDGPDDLLRKFDSGTTKARAALHLARGAAALGYFVTARNLVNRGVELAGAQANGLRVELGRVLDECPAIPHNPAS</sequence>
<evidence type="ECO:0000313" key="2">
    <source>
        <dbReference type="Proteomes" id="UP000177515"/>
    </source>
</evidence>
<keyword evidence="1" id="KW-0614">Plasmid</keyword>
<proteinExistence type="predicted"/>
<keyword evidence="2" id="KW-1185">Reference proteome</keyword>
<dbReference type="RefSeq" id="WP_071073723.1">
    <property type="nucleotide sequence ID" value="NZ_CP017756.1"/>
</dbReference>
<reference evidence="1 2" key="1">
    <citation type="submission" date="2016-10" db="EMBL/GenBank/DDBJ databases">
        <title>Complete genome sequences of three Cupriavidus strains isolated from various Malaysian environments.</title>
        <authorList>
            <person name="Abdullah A.A.-A."/>
            <person name="Shafie N.A.H."/>
            <person name="Lau N.S."/>
        </authorList>
    </citation>
    <scope>NUCLEOTIDE SEQUENCE [LARGE SCALE GENOMIC DNA]</scope>
    <source>
        <strain evidence="1 2">USMAA1020</strain>
        <plasmid evidence="1 2">unnamed1</plasmid>
    </source>
</reference>
<gene>
    <name evidence="1" type="ORF">BKK80_34860</name>
</gene>
<dbReference type="Pfam" id="PF14137">
    <property type="entry name" value="DUF4304"/>
    <property type="match status" value="1"/>
</dbReference>